<gene>
    <name evidence="2" type="ORF">METZ01_LOCUS468745</name>
</gene>
<dbReference type="PANTHER" id="PTHR10491:SF4">
    <property type="entry name" value="METHIONINE ADENOSYLTRANSFERASE 2 SUBUNIT BETA"/>
    <property type="match status" value="1"/>
</dbReference>
<dbReference type="PANTHER" id="PTHR10491">
    <property type="entry name" value="DTDP-4-DEHYDRORHAMNOSE REDUCTASE"/>
    <property type="match status" value="1"/>
</dbReference>
<dbReference type="Gene3D" id="3.40.50.720">
    <property type="entry name" value="NAD(P)-binding Rossmann-like Domain"/>
    <property type="match status" value="1"/>
</dbReference>
<dbReference type="InterPro" id="IPR036291">
    <property type="entry name" value="NAD(P)-bd_dom_sf"/>
</dbReference>
<dbReference type="GO" id="GO:0006556">
    <property type="term" value="P:S-adenosylmethionine biosynthetic process"/>
    <property type="evidence" value="ECO:0007669"/>
    <property type="project" value="TreeGrafter"/>
</dbReference>
<dbReference type="GO" id="GO:0048269">
    <property type="term" value="C:methionine adenosyltransferase complex"/>
    <property type="evidence" value="ECO:0007669"/>
    <property type="project" value="TreeGrafter"/>
</dbReference>
<protein>
    <recommendedName>
        <fullName evidence="1">RmlD-like substrate binding domain-containing protein</fullName>
    </recommendedName>
</protein>
<accession>A0A383B7Q7</accession>
<organism evidence="2">
    <name type="scientific">marine metagenome</name>
    <dbReference type="NCBI Taxonomy" id="408172"/>
    <lineage>
        <taxon>unclassified sequences</taxon>
        <taxon>metagenomes</taxon>
        <taxon>ecological metagenomes</taxon>
    </lineage>
</organism>
<dbReference type="GO" id="GO:0048270">
    <property type="term" value="F:methionine adenosyltransferase regulator activity"/>
    <property type="evidence" value="ECO:0007669"/>
    <property type="project" value="TreeGrafter"/>
</dbReference>
<feature type="non-terminal residue" evidence="2">
    <location>
        <position position="190"/>
    </location>
</feature>
<dbReference type="Pfam" id="PF04321">
    <property type="entry name" value="RmlD_sub_bind"/>
    <property type="match status" value="1"/>
</dbReference>
<dbReference type="AlphaFoldDB" id="A0A383B7Q7"/>
<sequence>MAKNILIIGVDSQIGSSLQKTLKYNNFNVFGTTRKKERVNSKTLFFDLANPKIDFNLSQFETVVICASITEIQKCEQEAEKCERINVNNTIRLIDSCAAQNCFIIFLSSNAVFDGCQPFYNKDAKPNPKSNYGRFKLAVELYIQKNINFSACVLRITKVITDKSHFIEQWNQECIEGKEIVVFTNRFLSP</sequence>
<feature type="domain" description="RmlD-like substrate binding" evidence="1">
    <location>
        <begin position="4"/>
        <end position="190"/>
    </location>
</feature>
<proteinExistence type="predicted"/>
<evidence type="ECO:0000259" key="1">
    <source>
        <dbReference type="Pfam" id="PF04321"/>
    </source>
</evidence>
<dbReference type="SUPFAM" id="SSF51735">
    <property type="entry name" value="NAD(P)-binding Rossmann-fold domains"/>
    <property type="match status" value="1"/>
</dbReference>
<name>A0A383B7Q7_9ZZZZ</name>
<evidence type="ECO:0000313" key="2">
    <source>
        <dbReference type="EMBL" id="SVE15891.1"/>
    </source>
</evidence>
<dbReference type="EMBL" id="UINC01198091">
    <property type="protein sequence ID" value="SVE15891.1"/>
    <property type="molecule type" value="Genomic_DNA"/>
</dbReference>
<dbReference type="InterPro" id="IPR029903">
    <property type="entry name" value="RmlD-like-bd"/>
</dbReference>
<reference evidence="2" key="1">
    <citation type="submission" date="2018-05" db="EMBL/GenBank/DDBJ databases">
        <authorList>
            <person name="Lanie J.A."/>
            <person name="Ng W.-L."/>
            <person name="Kazmierczak K.M."/>
            <person name="Andrzejewski T.M."/>
            <person name="Davidsen T.M."/>
            <person name="Wayne K.J."/>
            <person name="Tettelin H."/>
            <person name="Glass J.I."/>
            <person name="Rusch D."/>
            <person name="Podicherti R."/>
            <person name="Tsui H.-C.T."/>
            <person name="Winkler M.E."/>
        </authorList>
    </citation>
    <scope>NUCLEOTIDE SEQUENCE</scope>
</reference>
<dbReference type="InterPro" id="IPR005913">
    <property type="entry name" value="dTDP_dehydrorham_reduct"/>
</dbReference>